<dbReference type="PANTHER" id="PTHR44360">
    <property type="entry name" value="DNAJ HOMOLOG SUBFAMILY B MEMBER 9"/>
    <property type="match status" value="1"/>
</dbReference>
<dbReference type="InterPro" id="IPR001623">
    <property type="entry name" value="DnaJ_domain"/>
</dbReference>
<keyword evidence="5" id="KW-1185">Reference proteome</keyword>
<dbReference type="AlphaFoldDB" id="A0A484IKS4"/>
<dbReference type="GO" id="GO:0036503">
    <property type="term" value="P:ERAD pathway"/>
    <property type="evidence" value="ECO:0007669"/>
    <property type="project" value="TreeGrafter"/>
</dbReference>
<keyword evidence="1" id="KW-0143">Chaperone</keyword>
<evidence type="ECO:0000313" key="5">
    <source>
        <dbReference type="Proteomes" id="UP000294299"/>
    </source>
</evidence>
<dbReference type="PANTHER" id="PTHR44360:SF1">
    <property type="entry name" value="DNAJ HOMOLOG SUBFAMILY B MEMBER 9"/>
    <property type="match status" value="1"/>
</dbReference>
<dbReference type="InterPro" id="IPR051948">
    <property type="entry name" value="Hsp70_co-chaperone_J-domain"/>
</dbReference>
<dbReference type="EMBL" id="LR216287">
    <property type="protein sequence ID" value="VFJ15509.1"/>
    <property type="molecule type" value="Genomic_DNA"/>
</dbReference>
<keyword evidence="2" id="KW-1133">Transmembrane helix</keyword>
<proteinExistence type="predicted"/>
<dbReference type="InterPro" id="IPR036869">
    <property type="entry name" value="J_dom_sf"/>
</dbReference>
<dbReference type="SMART" id="SM00271">
    <property type="entry name" value="DnaJ"/>
    <property type="match status" value="1"/>
</dbReference>
<evidence type="ECO:0000256" key="1">
    <source>
        <dbReference type="ARBA" id="ARBA00023186"/>
    </source>
</evidence>
<sequence>MGSALWITVSLTYYDILQLNKNASATEIKKSFRYLALKYHPDKNRNSESNQMFLKIVEAYEVLSDTNLRRKYDLTLRNEISQNSFHVNGKWIPSADLSSYYSYEVIKNWKVPRSTGGIWDIGEKENRGMWKTTLALFGCLATLAVFIIVVSS</sequence>
<gene>
    <name evidence="4" type="primary">dnaJ</name>
    <name evidence="4" type="ORF">NFRAN_3191</name>
</gene>
<keyword evidence="2" id="KW-0472">Membrane</keyword>
<dbReference type="Proteomes" id="UP000294299">
    <property type="component" value="Chromosome NFRAN"/>
</dbReference>
<name>A0A484IKS4_9ARCH</name>
<accession>A0A484IKS4</accession>
<dbReference type="GO" id="GO:0051087">
    <property type="term" value="F:protein-folding chaperone binding"/>
    <property type="evidence" value="ECO:0007669"/>
    <property type="project" value="TreeGrafter"/>
</dbReference>
<protein>
    <submittedName>
        <fullName evidence="4">Chaperone protein DnaJ</fullName>
    </submittedName>
</protein>
<evidence type="ECO:0000313" key="4">
    <source>
        <dbReference type="EMBL" id="VFJ15509.1"/>
    </source>
</evidence>
<dbReference type="PROSITE" id="PS50076">
    <property type="entry name" value="DNAJ_2"/>
    <property type="match status" value="1"/>
</dbReference>
<dbReference type="PRINTS" id="PR00625">
    <property type="entry name" value="JDOMAIN"/>
</dbReference>
<evidence type="ECO:0000259" key="3">
    <source>
        <dbReference type="PROSITE" id="PS50076"/>
    </source>
</evidence>
<dbReference type="Pfam" id="PF00226">
    <property type="entry name" value="DnaJ"/>
    <property type="match status" value="1"/>
</dbReference>
<keyword evidence="2" id="KW-0812">Transmembrane</keyword>
<dbReference type="GO" id="GO:0051787">
    <property type="term" value="F:misfolded protein binding"/>
    <property type="evidence" value="ECO:0007669"/>
    <property type="project" value="TreeGrafter"/>
</dbReference>
<dbReference type="SUPFAM" id="SSF46565">
    <property type="entry name" value="Chaperone J-domain"/>
    <property type="match status" value="1"/>
</dbReference>
<dbReference type="Gene3D" id="1.10.287.110">
    <property type="entry name" value="DnaJ domain"/>
    <property type="match status" value="1"/>
</dbReference>
<evidence type="ECO:0000256" key="2">
    <source>
        <dbReference type="SAM" id="Phobius"/>
    </source>
</evidence>
<feature type="domain" description="J" evidence="3">
    <location>
        <begin position="12"/>
        <end position="76"/>
    </location>
</feature>
<dbReference type="KEGG" id="nfn:NFRAN_3191"/>
<dbReference type="CDD" id="cd06257">
    <property type="entry name" value="DnaJ"/>
    <property type="match status" value="1"/>
</dbReference>
<feature type="transmembrane region" description="Helical" evidence="2">
    <location>
        <begin position="134"/>
        <end position="151"/>
    </location>
</feature>
<organism evidence="4 5">
    <name type="scientific">Candidatus Nitrosocosmicus franklandianus</name>
    <dbReference type="NCBI Taxonomy" id="1798806"/>
    <lineage>
        <taxon>Archaea</taxon>
        <taxon>Nitrososphaerota</taxon>
        <taxon>Nitrososphaeria</taxon>
        <taxon>Nitrososphaerales</taxon>
        <taxon>Nitrososphaeraceae</taxon>
        <taxon>Candidatus Nitrosocosmicus</taxon>
    </lineage>
</organism>
<reference evidence="4 5" key="1">
    <citation type="submission" date="2019-02" db="EMBL/GenBank/DDBJ databases">
        <authorList>
            <person name="Lehtovirta-Morley E L."/>
        </authorList>
    </citation>
    <scope>NUCLEOTIDE SEQUENCE [LARGE SCALE GENOMIC DNA]</scope>
    <source>
        <strain evidence="4">NFRAN1</strain>
    </source>
</reference>